<dbReference type="OrthoDB" id="1433682at2"/>
<evidence type="ECO:0000313" key="2">
    <source>
        <dbReference type="Proteomes" id="UP000031532"/>
    </source>
</evidence>
<gene>
    <name evidence="1" type="ORF">QH73_0008615</name>
</gene>
<keyword evidence="2" id="KW-1185">Reference proteome</keyword>
<accession>A0A9X5E3R2</accession>
<evidence type="ECO:0000313" key="1">
    <source>
        <dbReference type="EMBL" id="NHC34720.1"/>
    </source>
</evidence>
<organism evidence="1 2">
    <name type="scientific">Scytonema millei VB511283</name>
    <dbReference type="NCBI Taxonomy" id="1245923"/>
    <lineage>
        <taxon>Bacteria</taxon>
        <taxon>Bacillati</taxon>
        <taxon>Cyanobacteriota</taxon>
        <taxon>Cyanophyceae</taxon>
        <taxon>Nostocales</taxon>
        <taxon>Scytonemataceae</taxon>
        <taxon>Scytonema</taxon>
    </lineage>
</organism>
<sequence>MLKIYSFGRRSLLLLIFGLLLALFISAAQIVTAHATAIKVNAIEKSSLHQTLVQANPDNLDENSVELIISDMQGQHEGKMRGVPASYDWSQTPRVKLGNNPGELQALIGWGIVNEAAEGNPSVNTRVEIGEIHTYLLQKSNNRWLALQSSIPVGAAFREDFAGGITIPADIRQEPQGTISVTAGNGYNFHFWSRNRTGIDPNDVAGVFTTFRARLILDNPSQPDDRDLARYLALAGADYWSNVCSSSGERNADAAIGKAKYVTREWKYFNMTTASPEVLRNNPPPLE</sequence>
<proteinExistence type="predicted"/>
<dbReference type="RefSeq" id="WP_039716743.1">
    <property type="nucleotide sequence ID" value="NZ_JTJC03000002.1"/>
</dbReference>
<dbReference type="AlphaFoldDB" id="A0A9X5E3R2"/>
<dbReference type="EMBL" id="JTJC03000002">
    <property type="protein sequence ID" value="NHC34720.1"/>
    <property type="molecule type" value="Genomic_DNA"/>
</dbReference>
<name>A0A9X5E3R2_9CYAN</name>
<dbReference type="Proteomes" id="UP000031532">
    <property type="component" value="Unassembled WGS sequence"/>
</dbReference>
<reference evidence="1 2" key="1">
    <citation type="journal article" date="2015" name="Genome Announc.">
        <title>Draft Genome Sequence of the Terrestrial Cyanobacterium Scytonema millei VB511283, Isolated from Eastern India.</title>
        <authorList>
            <person name="Sen D."/>
            <person name="Chandrababunaidu M.M."/>
            <person name="Singh D."/>
            <person name="Sanghi N."/>
            <person name="Ghorai A."/>
            <person name="Mishra G.P."/>
            <person name="Madduluri M."/>
            <person name="Adhikary S.P."/>
            <person name="Tripathy S."/>
        </authorList>
    </citation>
    <scope>NUCLEOTIDE SEQUENCE [LARGE SCALE GENOMIC DNA]</scope>
    <source>
        <strain evidence="1 2">VB511283</strain>
    </source>
</reference>
<protein>
    <submittedName>
        <fullName evidence="1">Uncharacterized protein</fullName>
    </submittedName>
</protein>
<comment type="caution">
    <text evidence="1">The sequence shown here is derived from an EMBL/GenBank/DDBJ whole genome shotgun (WGS) entry which is preliminary data.</text>
</comment>